<dbReference type="GO" id="GO:0002693">
    <property type="term" value="P:positive regulation of cellular extravasation"/>
    <property type="evidence" value="ECO:0007669"/>
    <property type="project" value="TreeGrafter"/>
</dbReference>
<dbReference type="AlphaFoldDB" id="A0AAV1GI38"/>
<feature type="region of interest" description="Disordered" evidence="2">
    <location>
        <begin position="1"/>
        <end position="21"/>
    </location>
</feature>
<keyword evidence="1" id="KW-0175">Coiled coil</keyword>
<dbReference type="EMBL" id="OY660877">
    <property type="protein sequence ID" value="CAJ1071837.1"/>
    <property type="molecule type" value="Genomic_DNA"/>
</dbReference>
<name>A0AAV1GI38_XYRNO</name>
<feature type="compositionally biased region" description="Polar residues" evidence="2">
    <location>
        <begin position="441"/>
        <end position="461"/>
    </location>
</feature>
<dbReference type="Proteomes" id="UP001178508">
    <property type="component" value="Chromosome 14"/>
</dbReference>
<evidence type="ECO:0000256" key="3">
    <source>
        <dbReference type="SAM" id="Phobius"/>
    </source>
</evidence>
<proteinExistence type="predicted"/>
<dbReference type="GO" id="GO:0043114">
    <property type="term" value="P:regulation of vascular permeability"/>
    <property type="evidence" value="ECO:0007669"/>
    <property type="project" value="TreeGrafter"/>
</dbReference>
<feature type="coiled-coil region" evidence="1">
    <location>
        <begin position="184"/>
        <end position="218"/>
    </location>
</feature>
<dbReference type="InterPro" id="IPR009538">
    <property type="entry name" value="PV-1"/>
</dbReference>
<keyword evidence="3" id="KW-0812">Transmembrane</keyword>
<dbReference type="Pfam" id="PF06637">
    <property type="entry name" value="PV-1"/>
    <property type="match status" value="1"/>
</dbReference>
<feature type="transmembrane region" description="Helical" evidence="3">
    <location>
        <begin position="31"/>
        <end position="57"/>
    </location>
</feature>
<dbReference type="PANTHER" id="PTHR21687:SF5">
    <property type="entry name" value="PLASMALEMMA VESICLE-ASSOCIATED PROTEIN"/>
    <property type="match status" value="1"/>
</dbReference>
<accession>A0AAV1GI38</accession>
<evidence type="ECO:0000256" key="1">
    <source>
        <dbReference type="SAM" id="Coils"/>
    </source>
</evidence>
<feature type="compositionally biased region" description="Low complexity" evidence="2">
    <location>
        <begin position="1"/>
        <end position="13"/>
    </location>
</feature>
<evidence type="ECO:0000313" key="4">
    <source>
        <dbReference type="EMBL" id="CAJ1071837.1"/>
    </source>
</evidence>
<reference evidence="4" key="1">
    <citation type="submission" date="2023-08" db="EMBL/GenBank/DDBJ databases">
        <authorList>
            <person name="Alioto T."/>
            <person name="Alioto T."/>
            <person name="Gomez Garrido J."/>
        </authorList>
    </citation>
    <scope>NUCLEOTIDE SEQUENCE</scope>
</reference>
<keyword evidence="5" id="KW-1185">Reference proteome</keyword>
<sequence length="812" mass="85169">MYSSKYSQVSKYSPEARKRMQHRSRGKSCGYYMRIVFFFSSLIQSLIIVSLVLFLIYGKKQDSPSTSRIHDLEESFSQLSIENVALRQQRKNLTTFLNTTLTEKARNDWDLARLRDYTNISVVLIQDMDKRMFQCAGELMMCRSQSRVGPCQPQPFPTTCNCGMFMEQLRARLELVESNFTQTVHKMRMDMDQLTKERDNLNLEAIRLRRDKSTHEKEVDIFKKKCKTDFIESLSGISNTTKAFLEKIDSLFPVHIAFQLTCPRQREHLEQIRTNCSSLSREVEDRFQQYLNSVGDKVTNIQSESSRLRAENWRLSEDYRWCSQNRTGLIQWHKRSQEQLQLKHDQDKEKLLVDKMKLHGEIEVLKSNVKYKTTQVEHLVEQVKHLNMTCMSRGGMGGFGGLGVGHQPRQGQGFGTGLLNGGGSSSSSSSSYSQLNRQGSGSSLNTGSIGSPYNRQTPTGQGSSNPSLLSNSGYGSNRQASSGSGSLGSSLLPSGSSGSSSSSGYGSNKPASSGSGSSLFSAGSSNSGYGSNKPASTGSGSSLFSGGSSNSGYGSNKPASTGSGSSLLSAGSNKPASTGSGSSLFSGGSSNSGYGSNKPASTGSGSSLFSAGSSNSGYGSNKPASTGSGSSSSSLFSSGSSSSGSSSNKPTSSGSGSSSSSLFSSGSSSSSGSNKPASTGGSTSLFGSSASSSSSGRGSSASASTAGGKSSSGTASSSSGSSGSTGSTGSTSKSSGMGWFNSWGSSSSSGQSKTGTGTGTGTGKGTSTGGGSSVGSGRTSGLVDVAQHLRDLQRIINPQAQEEKQDLSRMLG</sequence>
<gene>
    <name evidence="4" type="ORF">XNOV1_A023103</name>
</gene>
<evidence type="ECO:0000256" key="2">
    <source>
        <dbReference type="SAM" id="MobiDB-lite"/>
    </source>
</evidence>
<feature type="compositionally biased region" description="Gly residues" evidence="2">
    <location>
        <begin position="412"/>
        <end position="424"/>
    </location>
</feature>
<feature type="region of interest" description="Disordered" evidence="2">
    <location>
        <begin position="401"/>
        <end position="784"/>
    </location>
</feature>
<feature type="compositionally biased region" description="Low complexity" evidence="2">
    <location>
        <begin position="462"/>
        <end position="755"/>
    </location>
</feature>
<dbReference type="PANTHER" id="PTHR21687">
    <property type="entry name" value="PLASMALEMMA VESICLE-ASSOCIATED PROTEIN"/>
    <property type="match status" value="1"/>
</dbReference>
<protein>
    <submittedName>
        <fullName evidence="4">Plasmalemma vesicle associated protein a isoform X2</fullName>
    </submittedName>
</protein>
<organism evidence="4 5">
    <name type="scientific">Xyrichtys novacula</name>
    <name type="common">Pearly razorfish</name>
    <name type="synonym">Hemipteronotus novacula</name>
    <dbReference type="NCBI Taxonomy" id="13765"/>
    <lineage>
        <taxon>Eukaryota</taxon>
        <taxon>Metazoa</taxon>
        <taxon>Chordata</taxon>
        <taxon>Craniata</taxon>
        <taxon>Vertebrata</taxon>
        <taxon>Euteleostomi</taxon>
        <taxon>Actinopterygii</taxon>
        <taxon>Neopterygii</taxon>
        <taxon>Teleostei</taxon>
        <taxon>Neoteleostei</taxon>
        <taxon>Acanthomorphata</taxon>
        <taxon>Eupercaria</taxon>
        <taxon>Labriformes</taxon>
        <taxon>Labridae</taxon>
        <taxon>Xyrichtys</taxon>
    </lineage>
</organism>
<keyword evidence="3" id="KW-0472">Membrane</keyword>
<evidence type="ECO:0000313" key="5">
    <source>
        <dbReference type="Proteomes" id="UP001178508"/>
    </source>
</evidence>
<feature type="compositionally biased region" description="Low complexity" evidence="2">
    <location>
        <begin position="425"/>
        <end position="440"/>
    </location>
</feature>
<keyword evidence="3" id="KW-1133">Transmembrane helix</keyword>
<feature type="compositionally biased region" description="Gly residues" evidence="2">
    <location>
        <begin position="756"/>
        <end position="774"/>
    </location>
</feature>